<name>A0A915KNL4_ROMCU</name>
<sequence length="62" mass="6946">MLNQKKEAEQIQRQNNARININIANFIEGAENMEKEAGLCRAQEKGGEAKKRGGATRWSDAE</sequence>
<dbReference type="AlphaFoldDB" id="A0A915KNL4"/>
<accession>A0A915KNL4</accession>
<dbReference type="Proteomes" id="UP000887565">
    <property type="component" value="Unplaced"/>
</dbReference>
<keyword evidence="1" id="KW-1185">Reference proteome</keyword>
<organism evidence="1 2">
    <name type="scientific">Romanomermis culicivorax</name>
    <name type="common">Nematode worm</name>
    <dbReference type="NCBI Taxonomy" id="13658"/>
    <lineage>
        <taxon>Eukaryota</taxon>
        <taxon>Metazoa</taxon>
        <taxon>Ecdysozoa</taxon>
        <taxon>Nematoda</taxon>
        <taxon>Enoplea</taxon>
        <taxon>Dorylaimia</taxon>
        <taxon>Mermithida</taxon>
        <taxon>Mermithoidea</taxon>
        <taxon>Mermithidae</taxon>
        <taxon>Romanomermis</taxon>
    </lineage>
</organism>
<protein>
    <submittedName>
        <fullName evidence="2">Uncharacterized protein</fullName>
    </submittedName>
</protein>
<evidence type="ECO:0000313" key="2">
    <source>
        <dbReference type="WBParaSite" id="nRc.2.0.1.t39640-RA"/>
    </source>
</evidence>
<evidence type="ECO:0000313" key="1">
    <source>
        <dbReference type="Proteomes" id="UP000887565"/>
    </source>
</evidence>
<reference evidence="2" key="1">
    <citation type="submission" date="2022-11" db="UniProtKB">
        <authorList>
            <consortium name="WormBaseParasite"/>
        </authorList>
    </citation>
    <scope>IDENTIFICATION</scope>
</reference>
<dbReference type="WBParaSite" id="nRc.2.0.1.t39640-RA">
    <property type="protein sequence ID" value="nRc.2.0.1.t39640-RA"/>
    <property type="gene ID" value="nRc.2.0.1.g39640"/>
</dbReference>
<proteinExistence type="predicted"/>